<evidence type="ECO:0000313" key="7">
    <source>
        <dbReference type="Proteomes" id="UP000663860"/>
    </source>
</evidence>
<dbReference type="Proteomes" id="UP000663868">
    <property type="component" value="Unassembled WGS sequence"/>
</dbReference>
<evidence type="ECO:0000256" key="1">
    <source>
        <dbReference type="ARBA" id="ARBA00008535"/>
    </source>
</evidence>
<reference evidence="5" key="1">
    <citation type="submission" date="2021-02" db="EMBL/GenBank/DDBJ databases">
        <authorList>
            <person name="Nowell W R."/>
        </authorList>
    </citation>
    <scope>NUCLEOTIDE SEQUENCE</scope>
</reference>
<dbReference type="Gene3D" id="3.40.50.300">
    <property type="entry name" value="P-loop containing nucleotide triphosphate hydrolases"/>
    <property type="match status" value="1"/>
</dbReference>
<feature type="compositionally biased region" description="Basic residues" evidence="3">
    <location>
        <begin position="328"/>
        <end position="343"/>
    </location>
</feature>
<dbReference type="InterPro" id="IPR006703">
    <property type="entry name" value="G_AIG1"/>
</dbReference>
<sequence>MASDQSQQRIGLIILGNSGVGKSFIGNLFLRNEKFVHRSKPTAVTTQTESEEYTIGSTTYVIFNIPGLVEADDKKSERNKKEIHQAFLQCPNSVVLYVFGPINGRLRQEDFITFNALNEAYPFGSESLIVVINTIPTVADRDPDYEGETITCLRQYMDNIALKHICFLDQIDKANEAEKRKLFDKLLPVVLCSVPKVHEKIKDISLAADEIKKLTEKCKDITKRYAEEKGKMQKEFHEAQKEHEIKMEAERNELKKQLEKQKEEFEKQQEKQQQEFVAQLRKEQKIQRDEFEKQLAQKQTQPQHSNEIDALRTEFARMLQEHQEKADKKLKKKLKKQRRKFEKKMKAQQREYEEDSEEGSEEDY</sequence>
<dbReference type="Pfam" id="PF04548">
    <property type="entry name" value="AIG1"/>
    <property type="match status" value="1"/>
</dbReference>
<feature type="domain" description="AIG1-type G" evidence="4">
    <location>
        <begin position="12"/>
        <end position="191"/>
    </location>
</feature>
<evidence type="ECO:0000259" key="4">
    <source>
        <dbReference type="Pfam" id="PF04548"/>
    </source>
</evidence>
<comment type="similarity">
    <text evidence="1">Belongs to the TRAFAC class TrmE-Era-EngA-EngB-Septin-like GTPase superfamily. AIG1/Toc34/Toc159-like paraseptin GTPase family. IAN subfamily.</text>
</comment>
<keyword evidence="2" id="KW-0547">Nucleotide-binding</keyword>
<dbReference type="GO" id="GO:0005525">
    <property type="term" value="F:GTP binding"/>
    <property type="evidence" value="ECO:0007669"/>
    <property type="project" value="InterPro"/>
</dbReference>
<protein>
    <recommendedName>
        <fullName evidence="4">AIG1-type G domain-containing protein</fullName>
    </recommendedName>
</protein>
<evidence type="ECO:0000313" key="5">
    <source>
        <dbReference type="EMBL" id="CAF1377220.1"/>
    </source>
</evidence>
<dbReference type="Proteomes" id="UP000663860">
    <property type="component" value="Unassembled WGS sequence"/>
</dbReference>
<feature type="compositionally biased region" description="Acidic residues" evidence="3">
    <location>
        <begin position="352"/>
        <end position="364"/>
    </location>
</feature>
<accession>A0A815JBQ4</accession>
<evidence type="ECO:0000256" key="2">
    <source>
        <dbReference type="ARBA" id="ARBA00022741"/>
    </source>
</evidence>
<feature type="region of interest" description="Disordered" evidence="3">
    <location>
        <begin position="321"/>
        <end position="364"/>
    </location>
</feature>
<proteinExistence type="inferred from homology"/>
<name>A0A815JBQ4_9BILA</name>
<dbReference type="EMBL" id="CAJOBB010004014">
    <property type="protein sequence ID" value="CAF4070053.1"/>
    <property type="molecule type" value="Genomic_DNA"/>
</dbReference>
<evidence type="ECO:0000256" key="3">
    <source>
        <dbReference type="SAM" id="MobiDB-lite"/>
    </source>
</evidence>
<organism evidence="5 7">
    <name type="scientific">Adineta steineri</name>
    <dbReference type="NCBI Taxonomy" id="433720"/>
    <lineage>
        <taxon>Eukaryota</taxon>
        <taxon>Metazoa</taxon>
        <taxon>Spiralia</taxon>
        <taxon>Gnathifera</taxon>
        <taxon>Rotifera</taxon>
        <taxon>Eurotatoria</taxon>
        <taxon>Bdelloidea</taxon>
        <taxon>Adinetida</taxon>
        <taxon>Adinetidae</taxon>
        <taxon>Adineta</taxon>
    </lineage>
</organism>
<gene>
    <name evidence="5" type="ORF">IZO911_LOCUS38200</name>
    <name evidence="6" type="ORF">KXQ929_LOCUS32683</name>
</gene>
<dbReference type="SUPFAM" id="SSF52540">
    <property type="entry name" value="P-loop containing nucleoside triphosphate hydrolases"/>
    <property type="match status" value="1"/>
</dbReference>
<dbReference type="AlphaFoldDB" id="A0A815JBQ4"/>
<evidence type="ECO:0000313" key="6">
    <source>
        <dbReference type="EMBL" id="CAF4070053.1"/>
    </source>
</evidence>
<comment type="caution">
    <text evidence="5">The sequence shown here is derived from an EMBL/GenBank/DDBJ whole genome shotgun (WGS) entry which is preliminary data.</text>
</comment>
<dbReference type="CDD" id="cd00882">
    <property type="entry name" value="Ras_like_GTPase"/>
    <property type="match status" value="1"/>
</dbReference>
<dbReference type="EMBL" id="CAJNOE010001032">
    <property type="protein sequence ID" value="CAF1377220.1"/>
    <property type="molecule type" value="Genomic_DNA"/>
</dbReference>
<dbReference type="InterPro" id="IPR027417">
    <property type="entry name" value="P-loop_NTPase"/>
</dbReference>